<dbReference type="KEGG" id="ttf:THTE_4473"/>
<dbReference type="PANTHER" id="PTHR40396">
    <property type="entry name" value="ATPASE-LIKE PROTEIN"/>
    <property type="match status" value="1"/>
</dbReference>
<dbReference type="PANTHER" id="PTHR40396:SF1">
    <property type="entry name" value="ATPASE AAA-TYPE CORE DOMAIN-CONTAINING PROTEIN"/>
    <property type="match status" value="1"/>
</dbReference>
<organism evidence="2 3">
    <name type="scientific">Thermogutta terrifontis</name>
    <dbReference type="NCBI Taxonomy" id="1331910"/>
    <lineage>
        <taxon>Bacteria</taxon>
        <taxon>Pseudomonadati</taxon>
        <taxon>Planctomycetota</taxon>
        <taxon>Planctomycetia</taxon>
        <taxon>Pirellulales</taxon>
        <taxon>Thermoguttaceae</taxon>
        <taxon>Thermogutta</taxon>
    </lineage>
</organism>
<dbReference type="InterPro" id="IPR027417">
    <property type="entry name" value="P-loop_NTPase"/>
</dbReference>
<dbReference type="Proteomes" id="UP000215086">
    <property type="component" value="Chromosome"/>
</dbReference>
<evidence type="ECO:0000313" key="3">
    <source>
        <dbReference type="Proteomes" id="UP000215086"/>
    </source>
</evidence>
<feature type="domain" description="ATPase AAA-type core" evidence="1">
    <location>
        <begin position="181"/>
        <end position="370"/>
    </location>
</feature>
<evidence type="ECO:0000313" key="2">
    <source>
        <dbReference type="EMBL" id="ASV77074.1"/>
    </source>
</evidence>
<dbReference type="GO" id="GO:0016887">
    <property type="term" value="F:ATP hydrolysis activity"/>
    <property type="evidence" value="ECO:0007669"/>
    <property type="project" value="InterPro"/>
</dbReference>
<reference evidence="2 3" key="1">
    <citation type="journal article" name="Front. Microbiol.">
        <title>Sugar Metabolism of the First Thermophilic Planctomycete Thermogutta terrifontis: Comparative Genomic and Transcriptomic Approaches.</title>
        <authorList>
            <person name="Elcheninov A.G."/>
            <person name="Menzel P."/>
            <person name="Gudbergsdottir S.R."/>
            <person name="Slesarev A.I."/>
            <person name="Kadnikov V.V."/>
            <person name="Krogh A."/>
            <person name="Bonch-Osmolovskaya E.A."/>
            <person name="Peng X."/>
            <person name="Kublanov I.V."/>
        </authorList>
    </citation>
    <scope>NUCLEOTIDE SEQUENCE [LARGE SCALE GENOMIC DNA]</scope>
    <source>
        <strain evidence="2 3">R1</strain>
    </source>
</reference>
<dbReference type="SUPFAM" id="SSF52540">
    <property type="entry name" value="P-loop containing nucleoside triphosphate hydrolases"/>
    <property type="match status" value="1"/>
</dbReference>
<dbReference type="NCBIfam" id="NF047739">
    <property type="entry name" value="antiphage_MADS3"/>
    <property type="match status" value="1"/>
</dbReference>
<dbReference type="Gene3D" id="3.40.50.300">
    <property type="entry name" value="P-loop containing nucleotide triphosphate hydrolases"/>
    <property type="match status" value="1"/>
</dbReference>
<dbReference type="OrthoDB" id="9814775at2"/>
<proteinExistence type="predicted"/>
<dbReference type="PIRSF" id="PIRSF029347">
    <property type="entry name" value="RecF"/>
    <property type="match status" value="1"/>
</dbReference>
<dbReference type="RefSeq" id="WP_095416683.1">
    <property type="nucleotide sequence ID" value="NZ_CP018477.1"/>
</dbReference>
<feature type="domain" description="ATPase AAA-type core" evidence="1">
    <location>
        <begin position="23"/>
        <end position="57"/>
    </location>
</feature>
<gene>
    <name evidence="2" type="ORF">THTE_4473</name>
</gene>
<sequence>MIRLIEALHYRCLRYVRQPLQSFHVLVGPNASGKTTFLDVVGFLGRLVADGLQAALEERTANFQDLVWKRGVGPFELAVEARIPDAIRGRAPEMAWDTIRYEVCIGIHPETEIVSILEESVILKRWREPRPVPRELFPMEHTAPKSIMTHRVGGGDRRVVRKAASGLDHFYSEVGKESGKGWFPSIRLGPQKSAFGNLPEDQSTFPAATWFKTLLSEGVQPIVLNSLLMKRPSPPGQPRTFKPDGSNLPWIVTELRKNPTRWRQWIDHVRTALPEVRDITTVEREEDRHRYLVIEYENGLKIPSWMVSDGTLRLLALTILAYLPSLEGVYLIEEPENGIHPLAVATVIESLRSLYEAQVLVATHSPVILSLVEAGQLLCFKKTPDGATDVVTGSEHPKLRDWKKETDLGTLFASGILG</sequence>
<dbReference type="EMBL" id="CP018477">
    <property type="protein sequence ID" value="ASV77074.1"/>
    <property type="molecule type" value="Genomic_DNA"/>
</dbReference>
<protein>
    <recommendedName>
        <fullName evidence="1">ATPase AAA-type core domain-containing protein</fullName>
    </recommendedName>
</protein>
<dbReference type="InterPro" id="IPR014555">
    <property type="entry name" value="RecF-like"/>
</dbReference>
<dbReference type="Pfam" id="PF13304">
    <property type="entry name" value="AAA_21"/>
    <property type="match status" value="2"/>
</dbReference>
<dbReference type="GO" id="GO:0005524">
    <property type="term" value="F:ATP binding"/>
    <property type="evidence" value="ECO:0007669"/>
    <property type="project" value="InterPro"/>
</dbReference>
<keyword evidence="3" id="KW-1185">Reference proteome</keyword>
<name>A0A286RM76_9BACT</name>
<accession>A0A286RM76</accession>
<dbReference type="AlphaFoldDB" id="A0A286RM76"/>
<evidence type="ECO:0000259" key="1">
    <source>
        <dbReference type="Pfam" id="PF13304"/>
    </source>
</evidence>
<dbReference type="InterPro" id="IPR003959">
    <property type="entry name" value="ATPase_AAA_core"/>
</dbReference>